<dbReference type="Pfam" id="PF00931">
    <property type="entry name" value="NB-ARC"/>
    <property type="match status" value="1"/>
</dbReference>
<dbReference type="InterPro" id="IPR032675">
    <property type="entry name" value="LRR_dom_sf"/>
</dbReference>
<dbReference type="PRINTS" id="PR00364">
    <property type="entry name" value="DISEASERSIST"/>
</dbReference>
<dbReference type="EMBL" id="JAUIZM010000007">
    <property type="protein sequence ID" value="KAK1373588.1"/>
    <property type="molecule type" value="Genomic_DNA"/>
</dbReference>
<dbReference type="Gene3D" id="1.10.8.430">
    <property type="entry name" value="Helical domain of apoptotic protease-activating factors"/>
    <property type="match status" value="1"/>
</dbReference>
<sequence length="837" mass="94903">MDLIGGGVVGVAFSDLEKAFIKVIKTIARFKSTFKRLKATMDAIDLIFKDTRKLEQILERPQTELDFFAEELRRGTDLILLCWKIKSWNLYKKYVYSKKLQSFDQELTRFFQINVQAHQVRSIRQVSKGVSDVSVKLDVVKGEILHDVLEKIDSMSVTCSSSCSSRKYLGSAYVGEIPDLVLGLDLPLEELKVMLLKDNSVLPTVVVLSAPPGCGKTTLANMVCADSTIKKKFKNIFFVTISKAVNIQIAVKTIFKQKGCLDELLEFRSDEDAINQLGQFLKQIGGEPDKDPILLVLDDVWSPGLEAFVQKFRFKEIPEYKILVTSRFASKLHLEYKLKLLNDKDAKELFCHSVFPSGSEHLKISDKTVNEVVKACNGFPLALNVVGLSLRGKPEETWKTTLNKWSKGRSSIFDSNSILLNNLKTSLDALDEEKGMETVKEGFLDLGAFPEDQRISSTILLDMWVESYDLDEQGMETYTNLIELSTRNLLNVVPTRKDDPSDLDGRYCNGHFVTQHDMLRELAIHQSSQEAIELRNRLITEIIGKGQPKDWVGMLKQPLTARLVSISTDDTFTSIWPDIKLPEAEVLILNFRSKNYALPQFMEHMNQLKVLIVTNYGFSPANLKDFPVVGHLSNLRRIRLEHVSISSTLSCSFGFQLINLEKLSLTMCEIGNALDNCANMFPHLRDIEMEYCRDLVELPVGICDIVHLEKISITRCNKLFGLPEEIEKLINLQSLRLNSCTELEKLPETIGCLQELSLLDISDCLSLSEMPIQIGDLKGLRILHMRGCSGMDELPDSFEELEDVTVFCDKETAKLWEDYTNVEIILVKEDINLDWLH</sequence>
<keyword evidence="3" id="KW-0677">Repeat</keyword>
<keyword evidence="7" id="KW-1185">Reference proteome</keyword>
<protein>
    <submittedName>
        <fullName evidence="6">RPW8 domain-containing protein</fullName>
    </submittedName>
</protein>
<dbReference type="Proteomes" id="UP001237642">
    <property type="component" value="Unassembled WGS sequence"/>
</dbReference>
<dbReference type="InterPro" id="IPR042197">
    <property type="entry name" value="Apaf_helical"/>
</dbReference>
<evidence type="ECO:0000256" key="4">
    <source>
        <dbReference type="ARBA" id="ARBA00022821"/>
    </source>
</evidence>
<evidence type="ECO:0000256" key="2">
    <source>
        <dbReference type="ARBA" id="ARBA00022614"/>
    </source>
</evidence>
<accession>A0AAD8HWE9</accession>
<dbReference type="SUPFAM" id="SSF52540">
    <property type="entry name" value="P-loop containing nucleoside triphosphate hydrolases"/>
    <property type="match status" value="1"/>
</dbReference>
<keyword evidence="2" id="KW-0433">Leucine-rich repeat</keyword>
<reference evidence="6" key="2">
    <citation type="submission" date="2023-05" db="EMBL/GenBank/DDBJ databases">
        <authorList>
            <person name="Schelkunov M.I."/>
        </authorList>
    </citation>
    <scope>NUCLEOTIDE SEQUENCE</scope>
    <source>
        <strain evidence="6">Hsosn_3</strain>
        <tissue evidence="6">Leaf</tissue>
    </source>
</reference>
<dbReference type="AlphaFoldDB" id="A0AAD8HWE9"/>
<dbReference type="InterPro" id="IPR036388">
    <property type="entry name" value="WH-like_DNA-bd_sf"/>
</dbReference>
<dbReference type="GO" id="GO:0006952">
    <property type="term" value="P:defense response"/>
    <property type="evidence" value="ECO:0007669"/>
    <property type="project" value="UniProtKB-KW"/>
</dbReference>
<keyword evidence="4" id="KW-0611">Plant defense</keyword>
<evidence type="ECO:0000313" key="6">
    <source>
        <dbReference type="EMBL" id="KAK1373588.1"/>
    </source>
</evidence>
<organism evidence="6 7">
    <name type="scientific">Heracleum sosnowskyi</name>
    <dbReference type="NCBI Taxonomy" id="360622"/>
    <lineage>
        <taxon>Eukaryota</taxon>
        <taxon>Viridiplantae</taxon>
        <taxon>Streptophyta</taxon>
        <taxon>Embryophyta</taxon>
        <taxon>Tracheophyta</taxon>
        <taxon>Spermatophyta</taxon>
        <taxon>Magnoliopsida</taxon>
        <taxon>eudicotyledons</taxon>
        <taxon>Gunneridae</taxon>
        <taxon>Pentapetalae</taxon>
        <taxon>asterids</taxon>
        <taxon>campanulids</taxon>
        <taxon>Apiales</taxon>
        <taxon>Apiaceae</taxon>
        <taxon>Apioideae</taxon>
        <taxon>apioid superclade</taxon>
        <taxon>Tordylieae</taxon>
        <taxon>Tordyliinae</taxon>
        <taxon>Heracleum</taxon>
    </lineage>
</organism>
<dbReference type="Gene3D" id="3.40.50.300">
    <property type="entry name" value="P-loop containing nucleotide triphosphate hydrolases"/>
    <property type="match status" value="1"/>
</dbReference>
<dbReference type="GO" id="GO:0043531">
    <property type="term" value="F:ADP binding"/>
    <property type="evidence" value="ECO:0007669"/>
    <property type="project" value="InterPro"/>
</dbReference>
<dbReference type="PROSITE" id="PS51153">
    <property type="entry name" value="RPW8"/>
    <property type="match status" value="1"/>
</dbReference>
<comment type="similarity">
    <text evidence="1">Belongs to the disease resistance NB-LRR family.</text>
</comment>
<dbReference type="InterPro" id="IPR008808">
    <property type="entry name" value="Powdery_mildew-R_dom"/>
</dbReference>
<dbReference type="SMART" id="SM00382">
    <property type="entry name" value="AAA"/>
    <property type="match status" value="1"/>
</dbReference>
<evidence type="ECO:0000256" key="1">
    <source>
        <dbReference type="ARBA" id="ARBA00008894"/>
    </source>
</evidence>
<proteinExistence type="inferred from homology"/>
<dbReference type="Gene3D" id="3.80.10.10">
    <property type="entry name" value="Ribonuclease Inhibitor"/>
    <property type="match status" value="1"/>
</dbReference>
<evidence type="ECO:0000313" key="7">
    <source>
        <dbReference type="Proteomes" id="UP001237642"/>
    </source>
</evidence>
<dbReference type="InterPro" id="IPR027417">
    <property type="entry name" value="P-loop_NTPase"/>
</dbReference>
<dbReference type="InterPro" id="IPR002182">
    <property type="entry name" value="NB-ARC"/>
</dbReference>
<reference evidence="6" key="1">
    <citation type="submission" date="2023-02" db="EMBL/GenBank/DDBJ databases">
        <title>Genome of toxic invasive species Heracleum sosnowskyi carries increased number of genes despite the absence of recent whole-genome duplications.</title>
        <authorList>
            <person name="Schelkunov M."/>
            <person name="Shtratnikova V."/>
            <person name="Makarenko M."/>
            <person name="Klepikova A."/>
            <person name="Omelchenko D."/>
            <person name="Novikova G."/>
            <person name="Obukhova E."/>
            <person name="Bogdanov V."/>
            <person name="Penin A."/>
            <person name="Logacheva M."/>
        </authorList>
    </citation>
    <scope>NUCLEOTIDE SEQUENCE</scope>
    <source>
        <strain evidence="6">Hsosn_3</strain>
        <tissue evidence="6">Leaf</tissue>
    </source>
</reference>
<comment type="caution">
    <text evidence="6">The sequence shown here is derived from an EMBL/GenBank/DDBJ whole genome shotgun (WGS) entry which is preliminary data.</text>
</comment>
<dbReference type="InterPro" id="IPR003593">
    <property type="entry name" value="AAA+_ATPase"/>
</dbReference>
<gene>
    <name evidence="6" type="ORF">POM88_029781</name>
</gene>
<evidence type="ECO:0000259" key="5">
    <source>
        <dbReference type="PROSITE" id="PS51153"/>
    </source>
</evidence>
<dbReference type="PANTHER" id="PTHR36766:SF3">
    <property type="entry name" value="RPW8 DOMAIN-CONTAINING PROTEIN"/>
    <property type="match status" value="1"/>
</dbReference>
<feature type="domain" description="RPW8" evidence="5">
    <location>
        <begin position="1"/>
        <end position="149"/>
    </location>
</feature>
<evidence type="ECO:0000256" key="3">
    <source>
        <dbReference type="ARBA" id="ARBA00022737"/>
    </source>
</evidence>
<dbReference type="Pfam" id="PF05659">
    <property type="entry name" value="RPW8"/>
    <property type="match status" value="1"/>
</dbReference>
<dbReference type="Gene3D" id="1.10.10.10">
    <property type="entry name" value="Winged helix-like DNA-binding domain superfamily/Winged helix DNA-binding domain"/>
    <property type="match status" value="1"/>
</dbReference>
<name>A0AAD8HWE9_9APIA</name>
<dbReference type="PANTHER" id="PTHR36766">
    <property type="entry name" value="PLANT BROAD-SPECTRUM MILDEW RESISTANCE PROTEIN RPW8"/>
    <property type="match status" value="1"/>
</dbReference>
<dbReference type="SUPFAM" id="SSF52058">
    <property type="entry name" value="L domain-like"/>
    <property type="match status" value="1"/>
</dbReference>